<evidence type="ECO:0000313" key="1">
    <source>
        <dbReference type="EMBL" id="KAI0089480.1"/>
    </source>
</evidence>
<keyword evidence="2" id="KW-1185">Reference proteome</keyword>
<proteinExistence type="predicted"/>
<gene>
    <name evidence="1" type="ORF">BDY19DRAFT_1056499</name>
</gene>
<name>A0ACB8U5G7_9APHY</name>
<reference evidence="1" key="1">
    <citation type="journal article" date="2021" name="Environ. Microbiol.">
        <title>Gene family expansions and transcriptome signatures uncover fungal adaptations to wood decay.</title>
        <authorList>
            <person name="Hage H."/>
            <person name="Miyauchi S."/>
            <person name="Viragh M."/>
            <person name="Drula E."/>
            <person name="Min B."/>
            <person name="Chaduli D."/>
            <person name="Navarro D."/>
            <person name="Favel A."/>
            <person name="Norest M."/>
            <person name="Lesage-Meessen L."/>
            <person name="Balint B."/>
            <person name="Merenyi Z."/>
            <person name="de Eugenio L."/>
            <person name="Morin E."/>
            <person name="Martinez A.T."/>
            <person name="Baldrian P."/>
            <person name="Stursova M."/>
            <person name="Martinez M.J."/>
            <person name="Novotny C."/>
            <person name="Magnuson J.K."/>
            <person name="Spatafora J.W."/>
            <person name="Maurice S."/>
            <person name="Pangilinan J."/>
            <person name="Andreopoulos W."/>
            <person name="LaButti K."/>
            <person name="Hundley H."/>
            <person name="Na H."/>
            <person name="Kuo A."/>
            <person name="Barry K."/>
            <person name="Lipzen A."/>
            <person name="Henrissat B."/>
            <person name="Riley R."/>
            <person name="Ahrendt S."/>
            <person name="Nagy L.G."/>
            <person name="Grigoriev I.V."/>
            <person name="Martin F."/>
            <person name="Rosso M.N."/>
        </authorList>
    </citation>
    <scope>NUCLEOTIDE SEQUENCE</scope>
    <source>
        <strain evidence="1">CBS 384.51</strain>
    </source>
</reference>
<organism evidence="1 2">
    <name type="scientific">Irpex rosettiformis</name>
    <dbReference type="NCBI Taxonomy" id="378272"/>
    <lineage>
        <taxon>Eukaryota</taxon>
        <taxon>Fungi</taxon>
        <taxon>Dikarya</taxon>
        <taxon>Basidiomycota</taxon>
        <taxon>Agaricomycotina</taxon>
        <taxon>Agaricomycetes</taxon>
        <taxon>Polyporales</taxon>
        <taxon>Irpicaceae</taxon>
        <taxon>Irpex</taxon>
    </lineage>
</organism>
<sequence>MDVLVNASALSRKTRDSVSSNSCPILRLPNELLAEISVQFCLLKAAFNVPLEPQEVLPTNPYHWILISHICRRWRQAVLATPFVWATIVLPCNTAWIQILLNRSGQVPLTVIEDVAAVPTDEIQHGKDLVLQEIHRIRDLQIVVDLPAAYNLLAAFTSPNIGAPLLNALDIKLSRNVEYPAEPVSVLPEDSLPRLRHVTFRHDFDEARYGSDLGPIPGLDLTRQLLRPSLTSLHLYSLTTPLSADVCLEILESLSNLEDLILGEVLTVSTATPGRSLTTSNLVHLPHLRNLALHGSSQWLLPEDDDSEIIYDGGTTAANILQHLVIPSSAEISFTAGEEYLKGQSLDFMCGVLKDAVAGLITTVIGPPNLPVTSLCVTVSPVMIDTFECVVELLISPQLTEGLELNDISIQDRQREIYRTGRRVLRAQFRTDLYPFIDCVCSVLTSLGSVLSSVSTLYFQGHVEHPVLRKEEDIVDGIWRCIRDTMPELRELAVMGHSGDFIRWLASKKDGPPISILPCLCGFEIDASGCNEASSSGEESDGSESGSECEGTRGQIGGFTNKLIAALRAWSEQSDEVRRLQYLIIHNFHDVGQENLSRIRESGIAEFVGVVESV</sequence>
<accession>A0ACB8U5G7</accession>
<dbReference type="EMBL" id="MU274910">
    <property type="protein sequence ID" value="KAI0089480.1"/>
    <property type="molecule type" value="Genomic_DNA"/>
</dbReference>
<dbReference type="Proteomes" id="UP001055072">
    <property type="component" value="Unassembled WGS sequence"/>
</dbReference>
<evidence type="ECO:0000313" key="2">
    <source>
        <dbReference type="Proteomes" id="UP001055072"/>
    </source>
</evidence>
<protein>
    <submittedName>
        <fullName evidence="1">Uncharacterized protein</fullName>
    </submittedName>
</protein>
<comment type="caution">
    <text evidence="1">The sequence shown here is derived from an EMBL/GenBank/DDBJ whole genome shotgun (WGS) entry which is preliminary data.</text>
</comment>